<comment type="caution">
    <text evidence="3">The sequence shown here is derived from an EMBL/GenBank/DDBJ whole genome shotgun (WGS) entry which is preliminary data.</text>
</comment>
<evidence type="ECO:0000256" key="1">
    <source>
        <dbReference type="ARBA" id="ARBA00007689"/>
    </source>
</evidence>
<proteinExistence type="inferred from homology"/>
<dbReference type="Gene3D" id="3.30.70.1060">
    <property type="entry name" value="Dimeric alpha+beta barrel"/>
    <property type="match status" value="1"/>
</dbReference>
<dbReference type="AlphaFoldDB" id="A0A3N4GSS5"/>
<gene>
    <name evidence="3" type="ORF">EF294_00115</name>
</gene>
<name>A0A3N4GSS5_9ACTN</name>
<dbReference type="SUPFAM" id="SSF54909">
    <property type="entry name" value="Dimeric alpha+beta barrel"/>
    <property type="match status" value="1"/>
</dbReference>
<sequence length="95" mass="10495">MTIYAVHYGYEPAAAGIRDAHRAIHRQWLSEEYQAGHVLLSGPYPDGSGALIMIRVDGDIDAAEAFMANDPFNAHQAVDSVRIVEFTQVYGPFED</sequence>
<dbReference type="EMBL" id="RKMH01000001">
    <property type="protein sequence ID" value="RPA66053.1"/>
    <property type="molecule type" value="Genomic_DNA"/>
</dbReference>
<comment type="similarity">
    <text evidence="1">Belongs to the YciI family.</text>
</comment>
<dbReference type="Pfam" id="PF03795">
    <property type="entry name" value="YCII"/>
    <property type="match status" value="1"/>
</dbReference>
<feature type="domain" description="YCII-related" evidence="2">
    <location>
        <begin position="4"/>
        <end position="87"/>
    </location>
</feature>
<accession>A0A3N4GSS5</accession>
<dbReference type="InterPro" id="IPR005545">
    <property type="entry name" value="YCII"/>
</dbReference>
<dbReference type="OrthoDB" id="8968203at2"/>
<evidence type="ECO:0000313" key="4">
    <source>
        <dbReference type="Proteomes" id="UP000267536"/>
    </source>
</evidence>
<evidence type="ECO:0000259" key="2">
    <source>
        <dbReference type="Pfam" id="PF03795"/>
    </source>
</evidence>
<dbReference type="Proteomes" id="UP000267536">
    <property type="component" value="Unassembled WGS sequence"/>
</dbReference>
<reference evidence="3 4" key="1">
    <citation type="submission" date="2018-11" db="EMBL/GenBank/DDBJ databases">
        <title>Draft genome sequence of Gordonia sp. RS15-1S isolated from rice stems.</title>
        <authorList>
            <person name="Muangham S."/>
        </authorList>
    </citation>
    <scope>NUCLEOTIDE SEQUENCE [LARGE SCALE GENOMIC DNA]</scope>
    <source>
        <strain evidence="3 4">RS15-1S</strain>
    </source>
</reference>
<protein>
    <recommendedName>
        <fullName evidence="2">YCII-related domain-containing protein</fullName>
    </recommendedName>
</protein>
<keyword evidence="4" id="KW-1185">Reference proteome</keyword>
<dbReference type="InterPro" id="IPR011008">
    <property type="entry name" value="Dimeric_a/b-barrel"/>
</dbReference>
<dbReference type="RefSeq" id="WP_123925008.1">
    <property type="nucleotide sequence ID" value="NZ_JBPSDP010000002.1"/>
</dbReference>
<organism evidence="3 4">
    <name type="scientific">Gordonia oryzae</name>
    <dbReference type="NCBI Taxonomy" id="2487349"/>
    <lineage>
        <taxon>Bacteria</taxon>
        <taxon>Bacillati</taxon>
        <taxon>Actinomycetota</taxon>
        <taxon>Actinomycetes</taxon>
        <taxon>Mycobacteriales</taxon>
        <taxon>Gordoniaceae</taxon>
        <taxon>Gordonia</taxon>
    </lineage>
</organism>
<evidence type="ECO:0000313" key="3">
    <source>
        <dbReference type="EMBL" id="RPA66053.1"/>
    </source>
</evidence>